<dbReference type="Gene3D" id="3.40.50.300">
    <property type="entry name" value="P-loop containing nucleotide triphosphate hydrolases"/>
    <property type="match status" value="1"/>
</dbReference>
<dbReference type="SMART" id="SM00448">
    <property type="entry name" value="REC"/>
    <property type="match status" value="1"/>
</dbReference>
<proteinExistence type="predicted"/>
<evidence type="ECO:0000256" key="4">
    <source>
        <dbReference type="ARBA" id="ARBA00023163"/>
    </source>
</evidence>
<feature type="domain" description="Response regulatory" evidence="7">
    <location>
        <begin position="6"/>
        <end position="120"/>
    </location>
</feature>
<dbReference type="Gene3D" id="1.10.10.60">
    <property type="entry name" value="Homeodomain-like"/>
    <property type="match status" value="1"/>
</dbReference>
<dbReference type="PROSITE" id="PS50045">
    <property type="entry name" value="SIGMA54_INTERACT_4"/>
    <property type="match status" value="1"/>
</dbReference>
<evidence type="ECO:0000256" key="5">
    <source>
        <dbReference type="PROSITE-ProRule" id="PRU00169"/>
    </source>
</evidence>
<dbReference type="RefSeq" id="WP_236891648.1">
    <property type="nucleotide sequence ID" value="NZ_AP024488.1"/>
</dbReference>
<dbReference type="Pfam" id="PF25601">
    <property type="entry name" value="AAA_lid_14"/>
    <property type="match status" value="1"/>
</dbReference>
<name>A0ABM7PE07_9BACT</name>
<dbReference type="PANTHER" id="PTHR32071:SF119">
    <property type="entry name" value="SIGMA L-DEPENDENT TRANSCRIPTIONAL REGULATOR YPLP-RELATED"/>
    <property type="match status" value="1"/>
</dbReference>
<dbReference type="InterPro" id="IPR001789">
    <property type="entry name" value="Sig_transdc_resp-reg_receiver"/>
</dbReference>
<evidence type="ECO:0000313" key="9">
    <source>
        <dbReference type="Proteomes" id="UP001320148"/>
    </source>
</evidence>
<dbReference type="InterPro" id="IPR002197">
    <property type="entry name" value="HTH_Fis"/>
</dbReference>
<dbReference type="InterPro" id="IPR027417">
    <property type="entry name" value="P-loop_NTPase"/>
</dbReference>
<dbReference type="InterPro" id="IPR025944">
    <property type="entry name" value="Sigma_54_int_dom_CS"/>
</dbReference>
<gene>
    <name evidence="8" type="ORF">DSLASN_10310</name>
</gene>
<feature type="domain" description="Sigma-54 factor interaction" evidence="6">
    <location>
        <begin position="144"/>
        <end position="373"/>
    </location>
</feature>
<dbReference type="EMBL" id="AP024488">
    <property type="protein sequence ID" value="BCS95399.1"/>
    <property type="molecule type" value="Genomic_DNA"/>
</dbReference>
<dbReference type="PROSITE" id="PS50110">
    <property type="entry name" value="RESPONSE_REGULATORY"/>
    <property type="match status" value="1"/>
</dbReference>
<evidence type="ECO:0000256" key="3">
    <source>
        <dbReference type="ARBA" id="ARBA00023015"/>
    </source>
</evidence>
<dbReference type="Pfam" id="PF00072">
    <property type="entry name" value="Response_reg"/>
    <property type="match status" value="1"/>
</dbReference>
<dbReference type="SUPFAM" id="SSF52540">
    <property type="entry name" value="P-loop containing nucleoside triphosphate hydrolases"/>
    <property type="match status" value="1"/>
</dbReference>
<evidence type="ECO:0000259" key="7">
    <source>
        <dbReference type="PROSITE" id="PS50110"/>
    </source>
</evidence>
<dbReference type="SMART" id="SM00382">
    <property type="entry name" value="AAA"/>
    <property type="match status" value="1"/>
</dbReference>
<reference evidence="8 9" key="1">
    <citation type="submission" date="2021-02" db="EMBL/GenBank/DDBJ databases">
        <title>Complete genome of Desulfoluna sp. strain ASN36.</title>
        <authorList>
            <person name="Takahashi A."/>
            <person name="Kojima H."/>
            <person name="Fukui M."/>
        </authorList>
    </citation>
    <scope>NUCLEOTIDE SEQUENCE [LARGE SCALE GENOMIC DNA]</scope>
    <source>
        <strain evidence="8 9">ASN36</strain>
    </source>
</reference>
<evidence type="ECO:0000256" key="1">
    <source>
        <dbReference type="ARBA" id="ARBA00022741"/>
    </source>
</evidence>
<keyword evidence="4" id="KW-0804">Transcription</keyword>
<dbReference type="InterPro" id="IPR003593">
    <property type="entry name" value="AAA+_ATPase"/>
</dbReference>
<accession>A0ABM7PE07</accession>
<dbReference type="InterPro" id="IPR011006">
    <property type="entry name" value="CheY-like_superfamily"/>
</dbReference>
<keyword evidence="5" id="KW-0597">Phosphoprotein</keyword>
<protein>
    <submittedName>
        <fullName evidence="8">Sigma-54-dependent Fis family transcriptional regulator</fullName>
    </submittedName>
</protein>
<keyword evidence="1" id="KW-0547">Nucleotide-binding</keyword>
<evidence type="ECO:0000259" key="6">
    <source>
        <dbReference type="PROSITE" id="PS50045"/>
    </source>
</evidence>
<dbReference type="PROSITE" id="PS00688">
    <property type="entry name" value="SIGMA54_INTERACT_3"/>
    <property type="match status" value="1"/>
</dbReference>
<evidence type="ECO:0000313" key="8">
    <source>
        <dbReference type="EMBL" id="BCS95399.1"/>
    </source>
</evidence>
<feature type="modified residue" description="4-aspartylphosphate" evidence="5">
    <location>
        <position position="55"/>
    </location>
</feature>
<evidence type="ECO:0000256" key="2">
    <source>
        <dbReference type="ARBA" id="ARBA00022840"/>
    </source>
</evidence>
<dbReference type="InterPro" id="IPR009057">
    <property type="entry name" value="Homeodomain-like_sf"/>
</dbReference>
<dbReference type="Gene3D" id="1.10.8.60">
    <property type="match status" value="1"/>
</dbReference>
<dbReference type="Gene3D" id="3.40.50.2300">
    <property type="match status" value="1"/>
</dbReference>
<dbReference type="CDD" id="cd00009">
    <property type="entry name" value="AAA"/>
    <property type="match status" value="1"/>
</dbReference>
<dbReference type="Proteomes" id="UP001320148">
    <property type="component" value="Chromosome"/>
</dbReference>
<dbReference type="PROSITE" id="PS00675">
    <property type="entry name" value="SIGMA54_INTERACT_1"/>
    <property type="match status" value="1"/>
</dbReference>
<dbReference type="SUPFAM" id="SSF46689">
    <property type="entry name" value="Homeodomain-like"/>
    <property type="match status" value="1"/>
</dbReference>
<dbReference type="SUPFAM" id="SSF52172">
    <property type="entry name" value="CheY-like"/>
    <property type="match status" value="1"/>
</dbReference>
<dbReference type="Pfam" id="PF00158">
    <property type="entry name" value="Sigma54_activat"/>
    <property type="match status" value="1"/>
</dbReference>
<keyword evidence="3" id="KW-0805">Transcription regulation</keyword>
<dbReference type="PANTHER" id="PTHR32071">
    <property type="entry name" value="TRANSCRIPTIONAL REGULATORY PROTEIN"/>
    <property type="match status" value="1"/>
</dbReference>
<organism evidence="8 9">
    <name type="scientific">Desulfoluna limicola</name>
    <dbReference type="NCBI Taxonomy" id="2810562"/>
    <lineage>
        <taxon>Bacteria</taxon>
        <taxon>Pseudomonadati</taxon>
        <taxon>Thermodesulfobacteriota</taxon>
        <taxon>Desulfobacteria</taxon>
        <taxon>Desulfobacterales</taxon>
        <taxon>Desulfolunaceae</taxon>
        <taxon>Desulfoluna</taxon>
    </lineage>
</organism>
<keyword evidence="2" id="KW-0067">ATP-binding</keyword>
<keyword evidence="9" id="KW-1185">Reference proteome</keyword>
<dbReference type="InterPro" id="IPR058031">
    <property type="entry name" value="AAA_lid_NorR"/>
</dbReference>
<dbReference type="Pfam" id="PF02954">
    <property type="entry name" value="HTH_8"/>
    <property type="match status" value="1"/>
</dbReference>
<sequence>MTDRHRVLIVDDERISRENLDYVLTKEGYDTRCAESGTLALDILARESFHIVITDLRMDGHDGFTVLNRVKALSPLTEVIIITGYATVANAVDAMRMGAYSYVAKPFRIDEVRVVLSQALEKQRLKKEVTELKRQADMRNLPLLIGNCPTMETLKSTIRKIAATDCNVVIHGETGTGKELVARTIHQLSDRKDRRFLAFNCGSLDENLLASELFGHEKEAFTGAAKRKKGLLESAPGGTIFLDEIADMMMPMQIKLLRVLQERSIMRVGGTQDIPIDVRIISASNRDLKQEVKAGNFRQDLFFRLNVITLSVPPLKQRKDDIPLLCRHFLDRFSEAQNKPAIGLSDEALNLLNDYSYPGNIRELQNIMERAVALATDTEIKGRDLPKDLRTFDFSSRTTQPREFMTLAENEMEYLLWVLRQVNSKTRAAEILGIDRVSLWRKMRRHEIEEP</sequence>
<dbReference type="InterPro" id="IPR025662">
    <property type="entry name" value="Sigma_54_int_dom_ATP-bd_1"/>
</dbReference>
<dbReference type="InterPro" id="IPR002078">
    <property type="entry name" value="Sigma_54_int"/>
</dbReference>